<dbReference type="Proteomes" id="UP001150941">
    <property type="component" value="Unassembled WGS sequence"/>
</dbReference>
<dbReference type="Gene3D" id="3.30.465.10">
    <property type="match status" value="1"/>
</dbReference>
<evidence type="ECO:0000313" key="8">
    <source>
        <dbReference type="Proteomes" id="UP001150941"/>
    </source>
</evidence>
<keyword evidence="8" id="KW-1185">Reference proteome</keyword>
<keyword evidence="5" id="KW-0732">Signal</keyword>
<gene>
    <name evidence="7" type="ORF">N7468_004747</name>
</gene>
<dbReference type="PANTHER" id="PTHR42973:SF53">
    <property type="entry name" value="FAD-BINDING PCMH-TYPE DOMAIN-CONTAINING PROTEIN-RELATED"/>
    <property type="match status" value="1"/>
</dbReference>
<accession>A0A9W9TTJ3</accession>
<dbReference type="GO" id="GO:0071949">
    <property type="term" value="F:FAD binding"/>
    <property type="evidence" value="ECO:0007669"/>
    <property type="project" value="InterPro"/>
</dbReference>
<keyword evidence="3" id="KW-0274">FAD</keyword>
<feature type="signal peptide" evidence="5">
    <location>
        <begin position="1"/>
        <end position="18"/>
    </location>
</feature>
<comment type="caution">
    <text evidence="7">The sequence shown here is derived from an EMBL/GenBank/DDBJ whole genome shotgun (WGS) entry which is preliminary data.</text>
</comment>
<dbReference type="PANTHER" id="PTHR42973">
    <property type="entry name" value="BINDING OXIDOREDUCTASE, PUTATIVE (AFU_ORTHOLOGUE AFUA_1G17690)-RELATED"/>
    <property type="match status" value="1"/>
</dbReference>
<dbReference type="GeneID" id="83201347"/>
<dbReference type="InterPro" id="IPR016169">
    <property type="entry name" value="FAD-bd_PCMH_sub2"/>
</dbReference>
<comment type="similarity">
    <text evidence="1">Belongs to the oxygen-dependent FAD-linked oxidoreductase family.</text>
</comment>
<dbReference type="SUPFAM" id="SSF56176">
    <property type="entry name" value="FAD-binding/transporter-associated domain-like"/>
    <property type="match status" value="1"/>
</dbReference>
<dbReference type="InterPro" id="IPR006094">
    <property type="entry name" value="Oxid_FAD_bind_N"/>
</dbReference>
<dbReference type="PROSITE" id="PS51387">
    <property type="entry name" value="FAD_PCMH"/>
    <property type="match status" value="1"/>
</dbReference>
<dbReference type="AlphaFoldDB" id="A0A9W9TTJ3"/>
<keyword evidence="2" id="KW-0285">Flavoprotein</keyword>
<evidence type="ECO:0000256" key="2">
    <source>
        <dbReference type="ARBA" id="ARBA00022630"/>
    </source>
</evidence>
<feature type="domain" description="FAD-binding PCMH-type" evidence="6">
    <location>
        <begin position="70"/>
        <end position="245"/>
    </location>
</feature>
<dbReference type="InterPro" id="IPR036318">
    <property type="entry name" value="FAD-bd_PCMH-like_sf"/>
</dbReference>
<evidence type="ECO:0000259" key="6">
    <source>
        <dbReference type="PROSITE" id="PS51387"/>
    </source>
</evidence>
<name>A0A9W9TTJ3_9EURO</name>
<dbReference type="OrthoDB" id="2151789at2759"/>
<evidence type="ECO:0000256" key="4">
    <source>
        <dbReference type="ARBA" id="ARBA00023002"/>
    </source>
</evidence>
<dbReference type="EMBL" id="JAPQKS010000003">
    <property type="protein sequence ID" value="KAJ5240128.1"/>
    <property type="molecule type" value="Genomic_DNA"/>
</dbReference>
<feature type="chain" id="PRO_5040888101" evidence="5">
    <location>
        <begin position="19"/>
        <end position="515"/>
    </location>
</feature>
<keyword evidence="4" id="KW-0560">Oxidoreductase</keyword>
<dbReference type="GO" id="GO:0016491">
    <property type="term" value="F:oxidoreductase activity"/>
    <property type="evidence" value="ECO:0007669"/>
    <property type="project" value="UniProtKB-KW"/>
</dbReference>
<dbReference type="InterPro" id="IPR050416">
    <property type="entry name" value="FAD-linked_Oxidoreductase"/>
</dbReference>
<dbReference type="RefSeq" id="XP_058333047.1">
    <property type="nucleotide sequence ID" value="XM_058474044.1"/>
</dbReference>
<reference evidence="7" key="2">
    <citation type="journal article" date="2023" name="IMA Fungus">
        <title>Comparative genomic study of the Penicillium genus elucidates a diverse pangenome and 15 lateral gene transfer events.</title>
        <authorList>
            <person name="Petersen C."/>
            <person name="Sorensen T."/>
            <person name="Nielsen M.R."/>
            <person name="Sondergaard T.E."/>
            <person name="Sorensen J.L."/>
            <person name="Fitzpatrick D.A."/>
            <person name="Frisvad J.C."/>
            <person name="Nielsen K.L."/>
        </authorList>
    </citation>
    <scope>NUCLEOTIDE SEQUENCE</scope>
    <source>
        <strain evidence="7">IBT 19713</strain>
    </source>
</reference>
<sequence>MPNWSFLNSGLLLNGLTATSYVNETQFSTGYPACDSIIHAGLADRLLLPTDTEYAARISGGGTGYWSWNSRQHPFCIVQPRSAEEVSKVVTALLEAGDGSGDWHIAVRAGGHSTGGFNNIDNGVTIDLGNLNDTTYDEHTNTASIGAGAHWVNVYHELDKHGVLVTGGRDGHVGVGGFLLGGGSTYFMGTHSFACDSIKNYEIVLADGRIINANKDENADLWKALKGGGANFGIVTRFDMEALPNTKLAYRVRLMSFEHHKRLAKDFVDFTNTYEDHPNDALVFFMRGAPKLKQSLMGALQVNTEGKTEGTGLAKIDEVPHLPIPNTGSYEIKSLYESALHPLAGDQWAAQATICFANRQELVEKGIQYHEQLVQDLKQTVGNNFTTYFFFQPIPTHAAKISEQKGGNVLGLDNAADHAVLFTATALVLTSQHDKVIAQAKINSLVTTLKRDSQELGGNVDLVYMNYADSAQDPLGSYGAKNVEFLTKVAQQYDPEGLFQTRFPLGFKISRTNKL</sequence>
<dbReference type="InterPro" id="IPR016166">
    <property type="entry name" value="FAD-bd_PCMH"/>
</dbReference>
<reference evidence="7" key="1">
    <citation type="submission" date="2022-11" db="EMBL/GenBank/DDBJ databases">
        <authorList>
            <person name="Petersen C."/>
        </authorList>
    </citation>
    <scope>NUCLEOTIDE SEQUENCE</scope>
    <source>
        <strain evidence="7">IBT 19713</strain>
    </source>
</reference>
<organism evidence="7 8">
    <name type="scientific">Penicillium chermesinum</name>
    <dbReference type="NCBI Taxonomy" id="63820"/>
    <lineage>
        <taxon>Eukaryota</taxon>
        <taxon>Fungi</taxon>
        <taxon>Dikarya</taxon>
        <taxon>Ascomycota</taxon>
        <taxon>Pezizomycotina</taxon>
        <taxon>Eurotiomycetes</taxon>
        <taxon>Eurotiomycetidae</taxon>
        <taxon>Eurotiales</taxon>
        <taxon>Aspergillaceae</taxon>
        <taxon>Penicillium</taxon>
    </lineage>
</organism>
<evidence type="ECO:0000313" key="7">
    <source>
        <dbReference type="EMBL" id="KAJ5240128.1"/>
    </source>
</evidence>
<evidence type="ECO:0000256" key="3">
    <source>
        <dbReference type="ARBA" id="ARBA00022827"/>
    </source>
</evidence>
<dbReference type="Pfam" id="PF01565">
    <property type="entry name" value="FAD_binding_4"/>
    <property type="match status" value="1"/>
</dbReference>
<evidence type="ECO:0000256" key="5">
    <source>
        <dbReference type="SAM" id="SignalP"/>
    </source>
</evidence>
<proteinExistence type="inferred from homology"/>
<protein>
    <submittedName>
        <fullName evidence="7">FAD binding domain-containing protein</fullName>
    </submittedName>
</protein>
<evidence type="ECO:0000256" key="1">
    <source>
        <dbReference type="ARBA" id="ARBA00005466"/>
    </source>
</evidence>